<evidence type="ECO:0000256" key="7">
    <source>
        <dbReference type="ARBA" id="ARBA00022723"/>
    </source>
</evidence>
<comment type="caution">
    <text evidence="14">The sequence shown here is derived from an EMBL/GenBank/DDBJ whole genome shotgun (WGS) entry which is preliminary data.</text>
</comment>
<dbReference type="GO" id="GO:0005506">
    <property type="term" value="F:iron ion binding"/>
    <property type="evidence" value="ECO:0007669"/>
    <property type="project" value="InterPro"/>
</dbReference>
<sequence length="471" mass="52714">MLQLLHSPQYGDYEFKWRKVYGSVYRIKGCLGQDRLMVSDPMAVQYLLNSPSFYFSRSLQAMIHWILGANSMIGRKGDDHKQLRAWMNPAFSAAAVRQYQPVFARVAQTITERLDDCETLSIDMCPLISDATLRSISQVVFGCAVEDLSADLVESNSQIVHLSSTQSVYLVLFDAIGALLPGWFMRHAVHLPIKHFRLMRAQLNLANREGWRLVREKTEAAKQGLETGGDLYSVLLNSDKSNTSSKQLREEDVVAQTSLIMIAGNDTVAKTLAFGLTELAKNGELQESLRAEIHATLGTGRENIPYDSMPLLNAFIKETLRMYPALPFADRIALKDEVIPLSESIVTTAGKRLDRVHIRKGEFVAITIASYQRMESRWGDDADKFRPARWLDGTVYEGEAGTPYANLLSFLSGPRICLGIFEMQVFLCELVGKFSFSLPANYTPQVRIANLLLPTDAHGNKGALLEVKRVL</sequence>
<keyword evidence="8" id="KW-1133">Transmembrane helix</keyword>
<keyword evidence="12" id="KW-0472">Membrane</keyword>
<evidence type="ECO:0000256" key="13">
    <source>
        <dbReference type="PIRSR" id="PIRSR602401-1"/>
    </source>
</evidence>
<comment type="subcellular location">
    <subcellularLocation>
        <location evidence="2">Membrane</location>
    </subcellularLocation>
</comment>
<evidence type="ECO:0000313" key="14">
    <source>
        <dbReference type="EMBL" id="KAJ7187437.1"/>
    </source>
</evidence>
<keyword evidence="15" id="KW-1185">Reference proteome</keyword>
<dbReference type="PANTHER" id="PTHR24305:SF166">
    <property type="entry name" value="CYTOCHROME P450 12A4, MITOCHONDRIAL-RELATED"/>
    <property type="match status" value="1"/>
</dbReference>
<dbReference type="GO" id="GO:0016020">
    <property type="term" value="C:membrane"/>
    <property type="evidence" value="ECO:0007669"/>
    <property type="project" value="UniProtKB-SubCell"/>
</dbReference>
<organism evidence="14 15">
    <name type="scientific">Mycena pura</name>
    <dbReference type="NCBI Taxonomy" id="153505"/>
    <lineage>
        <taxon>Eukaryota</taxon>
        <taxon>Fungi</taxon>
        <taxon>Dikarya</taxon>
        <taxon>Basidiomycota</taxon>
        <taxon>Agaricomycotina</taxon>
        <taxon>Agaricomycetes</taxon>
        <taxon>Agaricomycetidae</taxon>
        <taxon>Agaricales</taxon>
        <taxon>Marasmiineae</taxon>
        <taxon>Mycenaceae</taxon>
        <taxon>Mycena</taxon>
    </lineage>
</organism>
<dbReference type="Proteomes" id="UP001219525">
    <property type="component" value="Unassembled WGS sequence"/>
</dbReference>
<dbReference type="GO" id="GO:0016705">
    <property type="term" value="F:oxidoreductase activity, acting on paired donors, with incorporation or reduction of molecular oxygen"/>
    <property type="evidence" value="ECO:0007669"/>
    <property type="project" value="InterPro"/>
</dbReference>
<keyword evidence="11" id="KW-0503">Monooxygenase</keyword>
<dbReference type="InterPro" id="IPR050121">
    <property type="entry name" value="Cytochrome_P450_monoxygenase"/>
</dbReference>
<dbReference type="PRINTS" id="PR00463">
    <property type="entry name" value="EP450I"/>
</dbReference>
<dbReference type="GO" id="GO:0004497">
    <property type="term" value="F:monooxygenase activity"/>
    <property type="evidence" value="ECO:0007669"/>
    <property type="project" value="UniProtKB-KW"/>
</dbReference>
<gene>
    <name evidence="14" type="ORF">GGX14DRAFT_485516</name>
</gene>
<keyword evidence="5 13" id="KW-0349">Heme</keyword>
<evidence type="ECO:0000256" key="3">
    <source>
        <dbReference type="ARBA" id="ARBA00004721"/>
    </source>
</evidence>
<dbReference type="InterPro" id="IPR036396">
    <property type="entry name" value="Cyt_P450_sf"/>
</dbReference>
<evidence type="ECO:0000256" key="1">
    <source>
        <dbReference type="ARBA" id="ARBA00001971"/>
    </source>
</evidence>
<keyword evidence="6" id="KW-0812">Transmembrane</keyword>
<protein>
    <submittedName>
        <fullName evidence="14">Cytochrome P450</fullName>
    </submittedName>
</protein>
<feature type="binding site" description="axial binding residue" evidence="13">
    <location>
        <position position="417"/>
    </location>
    <ligand>
        <name>heme</name>
        <dbReference type="ChEBI" id="CHEBI:30413"/>
    </ligand>
    <ligandPart>
        <name>Fe</name>
        <dbReference type="ChEBI" id="CHEBI:18248"/>
    </ligandPart>
</feature>
<dbReference type="EMBL" id="JARJCW010000200">
    <property type="protein sequence ID" value="KAJ7187437.1"/>
    <property type="molecule type" value="Genomic_DNA"/>
</dbReference>
<dbReference type="Pfam" id="PF00067">
    <property type="entry name" value="p450"/>
    <property type="match status" value="1"/>
</dbReference>
<dbReference type="PANTHER" id="PTHR24305">
    <property type="entry name" value="CYTOCHROME P450"/>
    <property type="match status" value="1"/>
</dbReference>
<keyword evidence="10 13" id="KW-0408">Iron</keyword>
<evidence type="ECO:0000256" key="9">
    <source>
        <dbReference type="ARBA" id="ARBA00023002"/>
    </source>
</evidence>
<comment type="pathway">
    <text evidence="3">Secondary metabolite biosynthesis; terpenoid biosynthesis.</text>
</comment>
<evidence type="ECO:0000256" key="2">
    <source>
        <dbReference type="ARBA" id="ARBA00004370"/>
    </source>
</evidence>
<keyword evidence="7 13" id="KW-0479">Metal-binding</keyword>
<evidence type="ECO:0000256" key="6">
    <source>
        <dbReference type="ARBA" id="ARBA00022692"/>
    </source>
</evidence>
<dbReference type="Gene3D" id="1.10.630.10">
    <property type="entry name" value="Cytochrome P450"/>
    <property type="match status" value="1"/>
</dbReference>
<dbReference type="GO" id="GO:0020037">
    <property type="term" value="F:heme binding"/>
    <property type="evidence" value="ECO:0007669"/>
    <property type="project" value="InterPro"/>
</dbReference>
<evidence type="ECO:0000313" key="15">
    <source>
        <dbReference type="Proteomes" id="UP001219525"/>
    </source>
</evidence>
<evidence type="ECO:0000256" key="11">
    <source>
        <dbReference type="ARBA" id="ARBA00023033"/>
    </source>
</evidence>
<dbReference type="PRINTS" id="PR00385">
    <property type="entry name" value="P450"/>
</dbReference>
<dbReference type="InterPro" id="IPR002401">
    <property type="entry name" value="Cyt_P450_E_grp-I"/>
</dbReference>
<evidence type="ECO:0000256" key="5">
    <source>
        <dbReference type="ARBA" id="ARBA00022617"/>
    </source>
</evidence>
<keyword evidence="9" id="KW-0560">Oxidoreductase</keyword>
<accession>A0AAD6UMQ3</accession>
<comment type="similarity">
    <text evidence="4">Belongs to the cytochrome P450 family.</text>
</comment>
<reference evidence="14" key="1">
    <citation type="submission" date="2023-03" db="EMBL/GenBank/DDBJ databases">
        <title>Massive genome expansion in bonnet fungi (Mycena s.s.) driven by repeated elements and novel gene families across ecological guilds.</title>
        <authorList>
            <consortium name="Lawrence Berkeley National Laboratory"/>
            <person name="Harder C.B."/>
            <person name="Miyauchi S."/>
            <person name="Viragh M."/>
            <person name="Kuo A."/>
            <person name="Thoen E."/>
            <person name="Andreopoulos B."/>
            <person name="Lu D."/>
            <person name="Skrede I."/>
            <person name="Drula E."/>
            <person name="Henrissat B."/>
            <person name="Morin E."/>
            <person name="Kohler A."/>
            <person name="Barry K."/>
            <person name="LaButti K."/>
            <person name="Morin E."/>
            <person name="Salamov A."/>
            <person name="Lipzen A."/>
            <person name="Mereny Z."/>
            <person name="Hegedus B."/>
            <person name="Baldrian P."/>
            <person name="Stursova M."/>
            <person name="Weitz H."/>
            <person name="Taylor A."/>
            <person name="Grigoriev I.V."/>
            <person name="Nagy L.G."/>
            <person name="Martin F."/>
            <person name="Kauserud H."/>
        </authorList>
    </citation>
    <scope>NUCLEOTIDE SEQUENCE</scope>
    <source>
        <strain evidence="14">9144</strain>
    </source>
</reference>
<dbReference type="SUPFAM" id="SSF48264">
    <property type="entry name" value="Cytochrome P450"/>
    <property type="match status" value="1"/>
</dbReference>
<evidence type="ECO:0000256" key="12">
    <source>
        <dbReference type="ARBA" id="ARBA00023136"/>
    </source>
</evidence>
<evidence type="ECO:0000256" key="10">
    <source>
        <dbReference type="ARBA" id="ARBA00023004"/>
    </source>
</evidence>
<dbReference type="AlphaFoldDB" id="A0AAD6UMQ3"/>
<evidence type="ECO:0000256" key="8">
    <source>
        <dbReference type="ARBA" id="ARBA00022989"/>
    </source>
</evidence>
<proteinExistence type="inferred from homology"/>
<name>A0AAD6UMQ3_9AGAR</name>
<dbReference type="InterPro" id="IPR001128">
    <property type="entry name" value="Cyt_P450"/>
</dbReference>
<comment type="cofactor">
    <cofactor evidence="1 13">
        <name>heme</name>
        <dbReference type="ChEBI" id="CHEBI:30413"/>
    </cofactor>
</comment>
<evidence type="ECO:0000256" key="4">
    <source>
        <dbReference type="ARBA" id="ARBA00010617"/>
    </source>
</evidence>